<accession>A0A926D1E5</accession>
<feature type="transmembrane region" description="Helical" evidence="11">
    <location>
        <begin position="199"/>
        <end position="219"/>
    </location>
</feature>
<dbReference type="PRINTS" id="PR00123">
    <property type="entry name" value="ATPASEA"/>
</dbReference>
<dbReference type="GO" id="GO:0042777">
    <property type="term" value="P:proton motive force-driven plasma membrane ATP synthesis"/>
    <property type="evidence" value="ECO:0007669"/>
    <property type="project" value="TreeGrafter"/>
</dbReference>
<keyword evidence="5 11" id="KW-0812">Transmembrane</keyword>
<keyword evidence="9 11" id="KW-0472">Membrane</keyword>
<reference evidence="12" key="1">
    <citation type="submission" date="2020-08" db="EMBL/GenBank/DDBJ databases">
        <title>Genome public.</title>
        <authorList>
            <person name="Liu C."/>
            <person name="Sun Q."/>
        </authorList>
    </citation>
    <scope>NUCLEOTIDE SEQUENCE</scope>
    <source>
        <strain evidence="12">NSJ-53</strain>
    </source>
</reference>
<comment type="subcellular location">
    <subcellularLocation>
        <location evidence="11">Cell membrane</location>
        <topology evidence="11">Multi-pass membrane protein</topology>
    </subcellularLocation>
    <subcellularLocation>
        <location evidence="1">Membrane</location>
        <topology evidence="1">Multi-pass membrane protein</topology>
    </subcellularLocation>
</comment>
<evidence type="ECO:0000256" key="1">
    <source>
        <dbReference type="ARBA" id="ARBA00004141"/>
    </source>
</evidence>
<keyword evidence="13" id="KW-1185">Reference proteome</keyword>
<name>A0A926D1E5_9FIRM</name>
<evidence type="ECO:0000256" key="10">
    <source>
        <dbReference type="ARBA" id="ARBA00023310"/>
    </source>
</evidence>
<comment type="function">
    <text evidence="11">Key component of the proton channel; it plays a direct role in the translocation of protons across the membrane.</text>
</comment>
<dbReference type="Proteomes" id="UP000623172">
    <property type="component" value="Unassembled WGS sequence"/>
</dbReference>
<keyword evidence="7 11" id="KW-1133">Transmembrane helix</keyword>
<dbReference type="InterPro" id="IPR035908">
    <property type="entry name" value="F0_ATP_A_sf"/>
</dbReference>
<feature type="transmembrane region" description="Helical" evidence="11">
    <location>
        <begin position="25"/>
        <end position="45"/>
    </location>
</feature>
<comment type="similarity">
    <text evidence="2 11">Belongs to the ATPase A chain family.</text>
</comment>
<dbReference type="AlphaFoldDB" id="A0A926D1E5"/>
<dbReference type="SUPFAM" id="SSF81336">
    <property type="entry name" value="F1F0 ATP synthase subunit A"/>
    <property type="match status" value="1"/>
</dbReference>
<comment type="caution">
    <text evidence="12">The sequence shown here is derived from an EMBL/GenBank/DDBJ whole genome shotgun (WGS) entry which is preliminary data.</text>
</comment>
<evidence type="ECO:0000256" key="11">
    <source>
        <dbReference type="HAMAP-Rule" id="MF_01393"/>
    </source>
</evidence>
<dbReference type="HAMAP" id="MF_01393">
    <property type="entry name" value="ATP_synth_a_bact"/>
    <property type="match status" value="1"/>
</dbReference>
<keyword evidence="6 11" id="KW-0375">Hydrogen ion transport</keyword>
<dbReference type="GO" id="GO:0005886">
    <property type="term" value="C:plasma membrane"/>
    <property type="evidence" value="ECO:0007669"/>
    <property type="project" value="UniProtKB-SubCell"/>
</dbReference>
<keyword evidence="8 11" id="KW-0406">Ion transport</keyword>
<organism evidence="12 13">
    <name type="scientific">Gehongia tenuis</name>
    <dbReference type="NCBI Taxonomy" id="2763655"/>
    <lineage>
        <taxon>Bacteria</taxon>
        <taxon>Bacillati</taxon>
        <taxon>Bacillota</taxon>
        <taxon>Clostridia</taxon>
        <taxon>Christensenellales</taxon>
        <taxon>Christensenellaceae</taxon>
        <taxon>Gehongia</taxon>
    </lineage>
</organism>
<evidence type="ECO:0000256" key="2">
    <source>
        <dbReference type="ARBA" id="ARBA00006810"/>
    </source>
</evidence>
<keyword evidence="11" id="KW-1003">Cell membrane</keyword>
<sequence>MNFEINPSTVHLPIFGGVDVDNTLLAMWIVMALLTVAALALRIFVLPRFKERPKGFQNVLELVVETATKFTNDKVGARDGRILAPYFFTLAVLLFSCGLSELIGLRNPLTDMNLTVALAVISFLLINIFGIWRKGVWGRIKSLAKPNPILLPIKVITDLAVPVSLACRLFGSMLGGYIIMEMITEFVPVLAPAVLSLYFTFFHVGIQTFLFITLSLTFIEEATE</sequence>
<evidence type="ECO:0000256" key="7">
    <source>
        <dbReference type="ARBA" id="ARBA00022989"/>
    </source>
</evidence>
<dbReference type="RefSeq" id="WP_249314577.1">
    <property type="nucleotide sequence ID" value="NZ_JACRSR010000001.1"/>
</dbReference>
<dbReference type="GO" id="GO:0045259">
    <property type="term" value="C:proton-transporting ATP synthase complex"/>
    <property type="evidence" value="ECO:0007669"/>
    <property type="project" value="UniProtKB-KW"/>
</dbReference>
<evidence type="ECO:0000256" key="8">
    <source>
        <dbReference type="ARBA" id="ARBA00023065"/>
    </source>
</evidence>
<dbReference type="Gene3D" id="1.20.120.220">
    <property type="entry name" value="ATP synthase, F0 complex, subunit A"/>
    <property type="match status" value="1"/>
</dbReference>
<keyword evidence="3 11" id="KW-0813">Transport</keyword>
<dbReference type="EMBL" id="JACRSR010000001">
    <property type="protein sequence ID" value="MBC8530605.1"/>
    <property type="molecule type" value="Genomic_DNA"/>
</dbReference>
<evidence type="ECO:0000256" key="9">
    <source>
        <dbReference type="ARBA" id="ARBA00023136"/>
    </source>
</evidence>
<evidence type="ECO:0000256" key="6">
    <source>
        <dbReference type="ARBA" id="ARBA00022781"/>
    </source>
</evidence>
<dbReference type="InterPro" id="IPR045082">
    <property type="entry name" value="ATP_syn_F0_a_bact/chloroplast"/>
</dbReference>
<feature type="transmembrane region" description="Helical" evidence="11">
    <location>
        <begin position="153"/>
        <end position="179"/>
    </location>
</feature>
<proteinExistence type="inferred from homology"/>
<keyword evidence="4 11" id="KW-0138">CF(0)</keyword>
<dbReference type="PANTHER" id="PTHR42823:SF3">
    <property type="entry name" value="ATP SYNTHASE SUBUNIT A, CHLOROPLASTIC"/>
    <property type="match status" value="1"/>
</dbReference>
<feature type="transmembrane region" description="Helical" evidence="11">
    <location>
        <begin position="83"/>
        <end position="106"/>
    </location>
</feature>
<feature type="transmembrane region" description="Helical" evidence="11">
    <location>
        <begin position="112"/>
        <end position="132"/>
    </location>
</feature>
<dbReference type="Pfam" id="PF00119">
    <property type="entry name" value="ATP-synt_A"/>
    <property type="match status" value="1"/>
</dbReference>
<gene>
    <name evidence="11" type="primary">atpB</name>
    <name evidence="12" type="ORF">H8696_01920</name>
</gene>
<keyword evidence="10 11" id="KW-0066">ATP synthesis</keyword>
<evidence type="ECO:0000313" key="12">
    <source>
        <dbReference type="EMBL" id="MBC8530605.1"/>
    </source>
</evidence>
<evidence type="ECO:0000256" key="3">
    <source>
        <dbReference type="ARBA" id="ARBA00022448"/>
    </source>
</evidence>
<evidence type="ECO:0000256" key="4">
    <source>
        <dbReference type="ARBA" id="ARBA00022547"/>
    </source>
</evidence>
<dbReference type="InterPro" id="IPR000568">
    <property type="entry name" value="ATP_synth_F0_asu"/>
</dbReference>
<evidence type="ECO:0000256" key="5">
    <source>
        <dbReference type="ARBA" id="ARBA00022692"/>
    </source>
</evidence>
<dbReference type="PANTHER" id="PTHR42823">
    <property type="entry name" value="ATP SYNTHASE SUBUNIT A, CHLOROPLASTIC"/>
    <property type="match status" value="1"/>
</dbReference>
<protein>
    <recommendedName>
        <fullName evidence="11">ATP synthase subunit a</fullName>
    </recommendedName>
    <alternativeName>
        <fullName evidence="11">ATP synthase F0 sector subunit a</fullName>
    </alternativeName>
    <alternativeName>
        <fullName evidence="11">F-ATPase subunit 6</fullName>
    </alternativeName>
</protein>
<dbReference type="GO" id="GO:0046933">
    <property type="term" value="F:proton-transporting ATP synthase activity, rotational mechanism"/>
    <property type="evidence" value="ECO:0007669"/>
    <property type="project" value="UniProtKB-UniRule"/>
</dbReference>
<evidence type="ECO:0000313" key="13">
    <source>
        <dbReference type="Proteomes" id="UP000623172"/>
    </source>
</evidence>